<dbReference type="AlphaFoldDB" id="Q6IKX8"/>
<gene>
    <name evidence="1" type="ORF">HDC11137</name>
</gene>
<accession>Q6IKX8</accession>
<sequence>MEQPQQQQVPLISKNHLNQALGLIRQIPTFTGTTLELSSFIRRIELILQLYPTTDIRQLHVLFSAIKMQIGGDAQRVSQLSAANTWPELKEALIAEFKTQTPFKELLRRLYNTQFNGSVLKV</sequence>
<proteinExistence type="predicted"/>
<reference evidence="1" key="1">
    <citation type="journal article" date="2003" name="Genome Biol.">
        <title>An integrated gene annotation and transcriptional profiling approach towards the full gene content of the Drosophila genome.</title>
        <authorList>
            <person name="Hild M."/>
            <person name="Beckmann B."/>
            <person name="Haas S.A."/>
            <person name="Koch B."/>
            <person name="Solovyev V."/>
            <person name="Busold C."/>
            <person name="Fellenberg K."/>
            <person name="Boutros M."/>
            <person name="Vingron M."/>
            <person name="Sauer F."/>
            <person name="Hoheisel J.D."/>
            <person name="Paro R."/>
        </authorList>
    </citation>
    <scope>NUCLEOTIDE SEQUENCE</scope>
</reference>
<evidence type="ECO:0000313" key="1">
    <source>
        <dbReference type="EMBL" id="DAA03081.1"/>
    </source>
</evidence>
<name>Q6IKX8_DROME</name>
<protein>
    <submittedName>
        <fullName evidence="1">HDC11137</fullName>
    </submittedName>
</protein>
<dbReference type="EMBL" id="BK002238">
    <property type="protein sequence ID" value="DAA03081.1"/>
    <property type="molecule type" value="Genomic_DNA"/>
</dbReference>
<organism evidence="1">
    <name type="scientific">Drosophila melanogaster</name>
    <name type="common">Fruit fly</name>
    <dbReference type="NCBI Taxonomy" id="7227"/>
    <lineage>
        <taxon>Eukaryota</taxon>
        <taxon>Metazoa</taxon>
        <taxon>Ecdysozoa</taxon>
        <taxon>Arthropoda</taxon>
        <taxon>Hexapoda</taxon>
        <taxon>Insecta</taxon>
        <taxon>Pterygota</taxon>
        <taxon>Neoptera</taxon>
        <taxon>Endopterygota</taxon>
        <taxon>Diptera</taxon>
        <taxon>Brachycera</taxon>
        <taxon>Muscomorpha</taxon>
        <taxon>Ephydroidea</taxon>
        <taxon>Drosophilidae</taxon>
        <taxon>Drosophila</taxon>
        <taxon>Sophophora</taxon>
    </lineage>
</organism>